<dbReference type="GO" id="GO:0005829">
    <property type="term" value="C:cytosol"/>
    <property type="evidence" value="ECO:0007669"/>
    <property type="project" value="TreeGrafter"/>
</dbReference>
<dbReference type="Pfam" id="PF01255">
    <property type="entry name" value="Prenyltransf"/>
    <property type="match status" value="1"/>
</dbReference>
<comment type="subunit">
    <text evidence="2">Homodimer.</text>
</comment>
<keyword evidence="2" id="KW-0479">Metal-binding</keyword>
<evidence type="ECO:0000313" key="4">
    <source>
        <dbReference type="Proteomes" id="UP000051378"/>
    </source>
</evidence>
<reference evidence="3 4" key="1">
    <citation type="journal article" date="2015" name="Genome Announc.">
        <title>Expanding the biotechnology potential of lactobacilli through comparative genomics of 213 strains and associated genera.</title>
        <authorList>
            <person name="Sun Z."/>
            <person name="Harris H.M."/>
            <person name="McCann A."/>
            <person name="Guo C."/>
            <person name="Argimon S."/>
            <person name="Zhang W."/>
            <person name="Yang X."/>
            <person name="Jeffery I.B."/>
            <person name="Cooney J.C."/>
            <person name="Kagawa T.F."/>
            <person name="Liu W."/>
            <person name="Song Y."/>
            <person name="Salvetti E."/>
            <person name="Wrobel A."/>
            <person name="Rasinkangas P."/>
            <person name="Parkhill J."/>
            <person name="Rea M.C."/>
            <person name="O'Sullivan O."/>
            <person name="Ritari J."/>
            <person name="Douillard F.P."/>
            <person name="Paul Ross R."/>
            <person name="Yang R."/>
            <person name="Briner A.E."/>
            <person name="Felis G.E."/>
            <person name="de Vos W.M."/>
            <person name="Barrangou R."/>
            <person name="Klaenhammer T.R."/>
            <person name="Caufield P.W."/>
            <person name="Cui Y."/>
            <person name="Zhang H."/>
            <person name="O'Toole P.W."/>
        </authorList>
    </citation>
    <scope>NUCLEOTIDE SEQUENCE [LARGE SCALE GENOMIC DNA]</scope>
    <source>
        <strain evidence="3 4">DSM 23037</strain>
    </source>
</reference>
<feature type="binding site" evidence="2">
    <location>
        <position position="33"/>
    </location>
    <ligand>
        <name>substrate</name>
    </ligand>
</feature>
<accession>A0A0R2DTL8</accession>
<dbReference type="Gene3D" id="3.40.1180.10">
    <property type="entry name" value="Decaprenyl diphosphate synthase-like"/>
    <property type="match status" value="1"/>
</dbReference>
<feature type="binding site" evidence="2">
    <location>
        <position position="67"/>
    </location>
    <ligand>
        <name>substrate</name>
    </ligand>
</feature>
<dbReference type="CDD" id="cd00475">
    <property type="entry name" value="Cis_IPPS"/>
    <property type="match status" value="1"/>
</dbReference>
<dbReference type="PANTHER" id="PTHR10291:SF0">
    <property type="entry name" value="DEHYDRODOLICHYL DIPHOSPHATE SYNTHASE 2"/>
    <property type="match status" value="1"/>
</dbReference>
<keyword evidence="4" id="KW-1185">Reference proteome</keyword>
<dbReference type="GO" id="GO:0030145">
    <property type="term" value="F:manganese ion binding"/>
    <property type="evidence" value="ECO:0007669"/>
    <property type="project" value="TreeGrafter"/>
</dbReference>
<feature type="binding site" evidence="2">
    <location>
        <position position="203"/>
    </location>
    <ligand>
        <name>Mg(2+)</name>
        <dbReference type="ChEBI" id="CHEBI:18420"/>
    </ligand>
</feature>
<dbReference type="PATRIC" id="fig|1423744.4.peg.939"/>
<feature type="active site" evidence="2">
    <location>
        <position position="16"/>
    </location>
</feature>
<sequence length="236" mass="26979">MKSQSSNLNHLAIIMDGNGRWAKKRFLPRVAGHKKGMDNVKTITKAASHLGIRVLTLYAFSTENWGRPTEEVGYLMKLPALFFDKFMPELMAENVRVNVMGFLDELPQSTYDVVMKAVDQTSNNTGLVLNFALNYGARRELTQAVQEIGQQIQLGELSPSNVTEDVIEKHLLTSQFEDPDLLIRTSGEQRLSNFLLWQLAYTEFAFTDKSWPDFSKEDLTDIIEDFSKRHRRFGKL</sequence>
<protein>
    <recommendedName>
        <fullName evidence="2">Isoprenyl transferase</fullName>
        <ecNumber evidence="2">2.5.1.-</ecNumber>
    </recommendedName>
</protein>
<dbReference type="NCBIfam" id="TIGR00055">
    <property type="entry name" value="uppS"/>
    <property type="match status" value="1"/>
</dbReference>
<feature type="binding site" evidence="2">
    <location>
        <position position="16"/>
    </location>
    <ligand>
        <name>Mg(2+)</name>
        <dbReference type="ChEBI" id="CHEBI:18420"/>
    </ligand>
</feature>
<keyword evidence="1 2" id="KW-0808">Transferase</keyword>
<proteinExistence type="inferred from homology"/>
<dbReference type="InterPro" id="IPR001441">
    <property type="entry name" value="UPP_synth-like"/>
</dbReference>
<feature type="binding site" evidence="2">
    <location>
        <position position="21"/>
    </location>
    <ligand>
        <name>substrate</name>
    </ligand>
</feature>
<feature type="binding site" evidence="2">
    <location>
        <position position="65"/>
    </location>
    <ligand>
        <name>substrate</name>
    </ligand>
</feature>
<dbReference type="InterPro" id="IPR018520">
    <property type="entry name" value="UPP_synth-like_CS"/>
</dbReference>
<comment type="function">
    <text evidence="2">Catalyzes the condensation of isopentenyl diphosphate (IPP) with allylic pyrophosphates generating different type of terpenoids.</text>
</comment>
<evidence type="ECO:0000313" key="3">
    <source>
        <dbReference type="EMBL" id="KRN03802.1"/>
    </source>
</evidence>
<dbReference type="Proteomes" id="UP000051378">
    <property type="component" value="Unassembled WGS sequence"/>
</dbReference>
<keyword evidence="2" id="KW-0460">Magnesium</keyword>
<gene>
    <name evidence="3" type="ORF">FC86_GL000914</name>
</gene>
<dbReference type="RefSeq" id="WP_056975114.1">
    <property type="nucleotide sequence ID" value="NZ_AYZL01000020.1"/>
</dbReference>
<dbReference type="GO" id="GO:0008834">
    <property type="term" value="F:ditrans,polycis-undecaprenyl-diphosphate synthase [(2E,6E)-farnesyl-diphosphate specific] activity"/>
    <property type="evidence" value="ECO:0007669"/>
    <property type="project" value="TreeGrafter"/>
</dbReference>
<feature type="binding site" evidence="2">
    <location>
        <begin position="190"/>
        <end position="192"/>
    </location>
    <ligand>
        <name>substrate</name>
    </ligand>
</feature>
<evidence type="ECO:0000256" key="1">
    <source>
        <dbReference type="ARBA" id="ARBA00022679"/>
    </source>
</evidence>
<feature type="binding site" evidence="2">
    <location>
        <begin position="61"/>
        <end position="63"/>
    </location>
    <ligand>
        <name>substrate</name>
    </ligand>
</feature>
<feature type="binding site" evidence="2">
    <location>
        <begin position="17"/>
        <end position="20"/>
    </location>
    <ligand>
        <name>substrate</name>
    </ligand>
</feature>
<name>A0A0R2DTL8_9LACO</name>
<feature type="binding site" evidence="2">
    <location>
        <position position="184"/>
    </location>
    <ligand>
        <name>substrate</name>
    </ligand>
</feature>
<dbReference type="HAMAP" id="MF_01139">
    <property type="entry name" value="ISPT"/>
    <property type="match status" value="1"/>
</dbReference>
<dbReference type="EC" id="2.5.1.-" evidence="2"/>
<feature type="binding site" evidence="2">
    <location>
        <position position="29"/>
    </location>
    <ligand>
        <name>substrate</name>
    </ligand>
</feature>
<dbReference type="GO" id="GO:0000287">
    <property type="term" value="F:magnesium ion binding"/>
    <property type="evidence" value="ECO:0007669"/>
    <property type="project" value="UniProtKB-UniRule"/>
</dbReference>
<dbReference type="EMBL" id="AYZL01000020">
    <property type="protein sequence ID" value="KRN03802.1"/>
    <property type="molecule type" value="Genomic_DNA"/>
</dbReference>
<dbReference type="GO" id="GO:0016094">
    <property type="term" value="P:polyprenol biosynthetic process"/>
    <property type="evidence" value="ECO:0007669"/>
    <property type="project" value="TreeGrafter"/>
</dbReference>
<dbReference type="AlphaFoldDB" id="A0A0R2DTL8"/>
<comment type="similarity">
    <text evidence="2">Belongs to the UPP synthase family.</text>
</comment>
<dbReference type="SUPFAM" id="SSF64005">
    <property type="entry name" value="Undecaprenyl diphosphate synthase"/>
    <property type="match status" value="1"/>
</dbReference>
<evidence type="ECO:0000256" key="2">
    <source>
        <dbReference type="HAMAP-Rule" id="MF_01139"/>
    </source>
</evidence>
<dbReference type="NCBIfam" id="NF011405">
    <property type="entry name" value="PRK14830.1"/>
    <property type="match status" value="1"/>
</dbReference>
<dbReference type="OrthoDB" id="4191603at2"/>
<dbReference type="InterPro" id="IPR036424">
    <property type="entry name" value="UPP_synth-like_sf"/>
</dbReference>
<dbReference type="FunFam" id="3.40.1180.10:FF:000001">
    <property type="entry name" value="(2E,6E)-farnesyl-diphosphate-specific ditrans,polycis-undecaprenyl-diphosphate synthase"/>
    <property type="match status" value="1"/>
</dbReference>
<dbReference type="PROSITE" id="PS01066">
    <property type="entry name" value="UPP_SYNTHASE"/>
    <property type="match status" value="1"/>
</dbReference>
<comment type="caution">
    <text evidence="3">The sequence shown here is derived from an EMBL/GenBank/DDBJ whole genome shotgun (WGS) entry which is preliminary data.</text>
</comment>
<feature type="active site" description="Proton acceptor" evidence="2">
    <location>
        <position position="64"/>
    </location>
</feature>
<comment type="cofactor">
    <cofactor evidence="2">
        <name>Mg(2+)</name>
        <dbReference type="ChEBI" id="CHEBI:18420"/>
    </cofactor>
    <text evidence="2">Binds 2 magnesium ions per subunit.</text>
</comment>
<organism evidence="3 4">
    <name type="scientific">Holzapfeliella floricola DSM 23037 = JCM 16512</name>
    <dbReference type="NCBI Taxonomy" id="1423744"/>
    <lineage>
        <taxon>Bacteria</taxon>
        <taxon>Bacillati</taxon>
        <taxon>Bacillota</taxon>
        <taxon>Bacilli</taxon>
        <taxon>Lactobacillales</taxon>
        <taxon>Lactobacillaceae</taxon>
        <taxon>Holzapfeliella</taxon>
    </lineage>
</organism>
<dbReference type="STRING" id="1423744.FC86_GL000914"/>
<dbReference type="PANTHER" id="PTHR10291">
    <property type="entry name" value="DEHYDRODOLICHYL DIPHOSPHATE SYNTHASE FAMILY MEMBER"/>
    <property type="match status" value="1"/>
</dbReference>